<protein>
    <submittedName>
        <fullName evidence="1">Uncharacterized protein</fullName>
    </submittedName>
</protein>
<reference evidence="1" key="1">
    <citation type="journal article" date="2021" name="Proc. Natl. Acad. Sci. U.S.A.">
        <title>A Catalog of Tens of Thousands of Viruses from Human Metagenomes Reveals Hidden Associations with Chronic Diseases.</title>
        <authorList>
            <person name="Tisza M.J."/>
            <person name="Buck C.B."/>
        </authorList>
    </citation>
    <scope>NUCLEOTIDE SEQUENCE</scope>
    <source>
        <strain evidence="1">CtL5G6</strain>
    </source>
</reference>
<accession>A0A8S5NAA0</accession>
<proteinExistence type="predicted"/>
<sequence length="31" mass="3423">MQKNRGVEPPPYSGGAPLFILYHIFDLSSTS</sequence>
<name>A0A8S5NAA0_9CAUD</name>
<organism evidence="1">
    <name type="scientific">Siphoviridae sp. ctL5G6</name>
    <dbReference type="NCBI Taxonomy" id="2826247"/>
    <lineage>
        <taxon>Viruses</taxon>
        <taxon>Duplodnaviria</taxon>
        <taxon>Heunggongvirae</taxon>
        <taxon>Uroviricota</taxon>
        <taxon>Caudoviricetes</taxon>
    </lineage>
</organism>
<evidence type="ECO:0000313" key="1">
    <source>
        <dbReference type="EMBL" id="DAD91319.1"/>
    </source>
</evidence>
<dbReference type="EMBL" id="BK015109">
    <property type="protein sequence ID" value="DAD91319.1"/>
    <property type="molecule type" value="Genomic_DNA"/>
</dbReference>